<organism evidence="1 2">
    <name type="scientific">Lyophyllum shimeji</name>
    <name type="common">Hon-shimeji</name>
    <name type="synonym">Tricholoma shimeji</name>
    <dbReference type="NCBI Taxonomy" id="47721"/>
    <lineage>
        <taxon>Eukaryota</taxon>
        <taxon>Fungi</taxon>
        <taxon>Dikarya</taxon>
        <taxon>Basidiomycota</taxon>
        <taxon>Agaricomycotina</taxon>
        <taxon>Agaricomycetes</taxon>
        <taxon>Agaricomycetidae</taxon>
        <taxon>Agaricales</taxon>
        <taxon>Tricholomatineae</taxon>
        <taxon>Lyophyllaceae</taxon>
        <taxon>Lyophyllum</taxon>
    </lineage>
</organism>
<sequence>MVETRDLIGRGGRNSSRLFGWRGLNLSYLPRALKRNWPQRSLYIDIRHLQSFRQHHPLWYRNNERPSLMLNNWNCLSILGRPSSS</sequence>
<keyword evidence="2" id="KW-1185">Reference proteome</keyword>
<proteinExistence type="predicted"/>
<comment type="caution">
    <text evidence="1">The sequence shown here is derived from an EMBL/GenBank/DDBJ whole genome shotgun (WGS) entry which is preliminary data.</text>
</comment>
<dbReference type="Proteomes" id="UP001063166">
    <property type="component" value="Unassembled WGS sequence"/>
</dbReference>
<gene>
    <name evidence="1" type="ORF">LshimejAT787_0902140</name>
</gene>
<evidence type="ECO:0000313" key="1">
    <source>
        <dbReference type="EMBL" id="GLB40999.1"/>
    </source>
</evidence>
<reference evidence="1" key="1">
    <citation type="submission" date="2022-07" db="EMBL/GenBank/DDBJ databases">
        <title>The genome of Lyophyllum shimeji provides insight into the initial evolution of ectomycorrhizal fungal genome.</title>
        <authorList>
            <person name="Kobayashi Y."/>
            <person name="Shibata T."/>
            <person name="Hirakawa H."/>
            <person name="Shigenobu S."/>
            <person name="Nishiyama T."/>
            <person name="Yamada A."/>
            <person name="Hasebe M."/>
            <person name="Kawaguchi M."/>
        </authorList>
    </citation>
    <scope>NUCLEOTIDE SEQUENCE</scope>
    <source>
        <strain evidence="1">AT787</strain>
    </source>
</reference>
<dbReference type="AlphaFoldDB" id="A0A9P3PSY7"/>
<accession>A0A9P3PSY7</accession>
<dbReference type="EMBL" id="BRPK01000009">
    <property type="protein sequence ID" value="GLB40999.1"/>
    <property type="molecule type" value="Genomic_DNA"/>
</dbReference>
<name>A0A9P3PSY7_LYOSH</name>
<evidence type="ECO:0000313" key="2">
    <source>
        <dbReference type="Proteomes" id="UP001063166"/>
    </source>
</evidence>
<protein>
    <submittedName>
        <fullName evidence="1">Uncharacterized protein</fullName>
    </submittedName>
</protein>